<sequence length="254" mass="26905">MVLVQSVSAGHGAAWFRQGWQAFRNAPGLLIGVLLLWLILAIVVEFVPLIGPLAFVVISPALFGGYVVMCRHALEDGQPALEQFFAGLTQPGQRGEMIILGLLLLVAYVVVFVVSGLFFMLTAVLVLGSVPWQTLGELQSATPQDAVLTLGMLVVFLLTTLLGVLLFTLLAMAFTYASPLVLEGRAGATAALRLSLDACLRNILPLGVFAVIYIVLFIIALIPLGLGLLLFLPVSLAAIAASYGDLFAEAESIA</sequence>
<comment type="caution">
    <text evidence="2">The sequence shown here is derived from an EMBL/GenBank/DDBJ whole genome shotgun (WGS) entry which is preliminary data.</text>
</comment>
<gene>
    <name evidence="2" type="ORF">J2T55_001924</name>
</gene>
<dbReference type="EMBL" id="JANUCT010000013">
    <property type="protein sequence ID" value="MCS3903892.1"/>
    <property type="molecule type" value="Genomic_DNA"/>
</dbReference>
<dbReference type="RefSeq" id="WP_259055867.1">
    <property type="nucleotide sequence ID" value="NZ_JANUCT010000013.1"/>
</dbReference>
<evidence type="ECO:0000256" key="1">
    <source>
        <dbReference type="SAM" id="Phobius"/>
    </source>
</evidence>
<dbReference type="Proteomes" id="UP001204445">
    <property type="component" value="Unassembled WGS sequence"/>
</dbReference>
<feature type="transmembrane region" description="Helical" evidence="1">
    <location>
        <begin position="203"/>
        <end position="222"/>
    </location>
</feature>
<protein>
    <submittedName>
        <fullName evidence="2">Membrane protein</fullName>
    </submittedName>
</protein>
<feature type="transmembrane region" description="Helical" evidence="1">
    <location>
        <begin position="26"/>
        <end position="44"/>
    </location>
</feature>
<organism evidence="2 3">
    <name type="scientific">Methylohalomonas lacus</name>
    <dbReference type="NCBI Taxonomy" id="398773"/>
    <lineage>
        <taxon>Bacteria</taxon>
        <taxon>Pseudomonadati</taxon>
        <taxon>Pseudomonadota</taxon>
        <taxon>Gammaproteobacteria</taxon>
        <taxon>Methylohalomonadales</taxon>
        <taxon>Methylohalomonadaceae</taxon>
        <taxon>Methylohalomonas</taxon>
    </lineage>
</organism>
<reference evidence="2" key="1">
    <citation type="submission" date="2022-08" db="EMBL/GenBank/DDBJ databases">
        <title>Genomic Encyclopedia of Type Strains, Phase III (KMG-III): the genomes of soil and plant-associated and newly described type strains.</title>
        <authorList>
            <person name="Whitman W."/>
        </authorList>
    </citation>
    <scope>NUCLEOTIDE SEQUENCE</scope>
    <source>
        <strain evidence="2">HMT 1</strain>
    </source>
</reference>
<dbReference type="InterPro" id="IPR047798">
    <property type="entry name" value="BPSS1780-like"/>
</dbReference>
<keyword evidence="1" id="KW-0472">Membrane</keyword>
<feature type="transmembrane region" description="Helical" evidence="1">
    <location>
        <begin position="97"/>
        <end position="130"/>
    </location>
</feature>
<evidence type="ECO:0000313" key="3">
    <source>
        <dbReference type="Proteomes" id="UP001204445"/>
    </source>
</evidence>
<keyword evidence="1" id="KW-0812">Transmembrane</keyword>
<keyword evidence="3" id="KW-1185">Reference proteome</keyword>
<evidence type="ECO:0000313" key="2">
    <source>
        <dbReference type="EMBL" id="MCS3903892.1"/>
    </source>
</evidence>
<dbReference type="AlphaFoldDB" id="A0AAE3HMN4"/>
<proteinExistence type="predicted"/>
<feature type="transmembrane region" description="Helical" evidence="1">
    <location>
        <begin position="150"/>
        <end position="182"/>
    </location>
</feature>
<keyword evidence="1" id="KW-1133">Transmembrane helix</keyword>
<feature type="transmembrane region" description="Helical" evidence="1">
    <location>
        <begin position="50"/>
        <end position="69"/>
    </location>
</feature>
<accession>A0AAE3HMN4</accession>
<name>A0AAE3HMN4_9GAMM</name>
<dbReference type="NCBIfam" id="NF041043">
    <property type="entry name" value="BPSS1780_fam"/>
    <property type="match status" value="1"/>
</dbReference>